<evidence type="ECO:0000313" key="2">
    <source>
        <dbReference type="EMBL" id="RYR59014.1"/>
    </source>
</evidence>
<dbReference type="AlphaFoldDB" id="A0A445D7Q5"/>
<dbReference type="Pfam" id="PF20167">
    <property type="entry name" value="Transposase_32"/>
    <property type="match status" value="1"/>
</dbReference>
<dbReference type="Proteomes" id="UP000289738">
    <property type="component" value="Chromosome A05"/>
</dbReference>
<gene>
    <name evidence="2" type="ORF">Ahy_A05g024864</name>
</gene>
<sequence length="247" mass="27740">MSFIDSAIHSYVKRVHMSLNRETINAALGYVDEGAAAYMTKKWDSQLGVTYQIALNQTCENFSALDGTILTHKALGPERALLHRIITHILMPQSGSYHRVTVSDTLVLFDIITSSPISFAYLMVRHMWECVRSNKKANLPYGIFLTCIFEYFNVDLTNEDVENKVSTIKGGGVSGSMKGNKRKCSVPTAYSDSDLESRPAEPAKVAESIKEVLTEFSNMSKLMVQSYKAARKQAYENEKVWTKCKKE</sequence>
<protein>
    <recommendedName>
        <fullName evidence="1">Putative plant transposon protein domain-containing protein</fullName>
    </recommendedName>
</protein>
<comment type="caution">
    <text evidence="2">The sequence shown here is derived from an EMBL/GenBank/DDBJ whole genome shotgun (WGS) entry which is preliminary data.</text>
</comment>
<feature type="domain" description="Putative plant transposon protein" evidence="1">
    <location>
        <begin position="8"/>
        <end position="155"/>
    </location>
</feature>
<evidence type="ECO:0000259" key="1">
    <source>
        <dbReference type="Pfam" id="PF20167"/>
    </source>
</evidence>
<dbReference type="InterPro" id="IPR046796">
    <property type="entry name" value="Transposase_32_dom"/>
</dbReference>
<reference evidence="2 3" key="1">
    <citation type="submission" date="2019-01" db="EMBL/GenBank/DDBJ databases">
        <title>Sequencing of cultivated peanut Arachis hypogaea provides insights into genome evolution and oil improvement.</title>
        <authorList>
            <person name="Chen X."/>
        </authorList>
    </citation>
    <scope>NUCLEOTIDE SEQUENCE [LARGE SCALE GENOMIC DNA]</scope>
    <source>
        <strain evidence="3">cv. Fuhuasheng</strain>
        <tissue evidence="2">Leaves</tissue>
    </source>
</reference>
<accession>A0A445D7Q5</accession>
<name>A0A445D7Q5_ARAHY</name>
<dbReference type="EMBL" id="SDMP01000005">
    <property type="protein sequence ID" value="RYR59014.1"/>
    <property type="molecule type" value="Genomic_DNA"/>
</dbReference>
<keyword evidence="3" id="KW-1185">Reference proteome</keyword>
<evidence type="ECO:0000313" key="3">
    <source>
        <dbReference type="Proteomes" id="UP000289738"/>
    </source>
</evidence>
<organism evidence="2 3">
    <name type="scientific">Arachis hypogaea</name>
    <name type="common">Peanut</name>
    <dbReference type="NCBI Taxonomy" id="3818"/>
    <lineage>
        <taxon>Eukaryota</taxon>
        <taxon>Viridiplantae</taxon>
        <taxon>Streptophyta</taxon>
        <taxon>Embryophyta</taxon>
        <taxon>Tracheophyta</taxon>
        <taxon>Spermatophyta</taxon>
        <taxon>Magnoliopsida</taxon>
        <taxon>eudicotyledons</taxon>
        <taxon>Gunneridae</taxon>
        <taxon>Pentapetalae</taxon>
        <taxon>rosids</taxon>
        <taxon>fabids</taxon>
        <taxon>Fabales</taxon>
        <taxon>Fabaceae</taxon>
        <taxon>Papilionoideae</taxon>
        <taxon>50 kb inversion clade</taxon>
        <taxon>dalbergioids sensu lato</taxon>
        <taxon>Dalbergieae</taxon>
        <taxon>Pterocarpus clade</taxon>
        <taxon>Arachis</taxon>
    </lineage>
</organism>
<proteinExistence type="predicted"/>